<comment type="caution">
    <text evidence="2">The sequence shown here is derived from an EMBL/GenBank/DDBJ whole genome shotgun (WGS) entry which is preliminary data.</text>
</comment>
<evidence type="ECO:0000313" key="2">
    <source>
        <dbReference type="EMBL" id="CAK0811376.1"/>
    </source>
</evidence>
<keyword evidence="3" id="KW-1185">Reference proteome</keyword>
<feature type="compositionally biased region" description="Low complexity" evidence="1">
    <location>
        <begin position="18"/>
        <end position="40"/>
    </location>
</feature>
<dbReference type="Proteomes" id="UP001189429">
    <property type="component" value="Unassembled WGS sequence"/>
</dbReference>
<evidence type="ECO:0000256" key="1">
    <source>
        <dbReference type="SAM" id="MobiDB-lite"/>
    </source>
</evidence>
<gene>
    <name evidence="2" type="ORF">PCOR1329_LOCUS16004</name>
</gene>
<reference evidence="2" key="1">
    <citation type="submission" date="2023-10" db="EMBL/GenBank/DDBJ databases">
        <authorList>
            <person name="Chen Y."/>
            <person name="Shah S."/>
            <person name="Dougan E. K."/>
            <person name="Thang M."/>
            <person name="Chan C."/>
        </authorList>
    </citation>
    <scope>NUCLEOTIDE SEQUENCE [LARGE SCALE GENOMIC DNA]</scope>
</reference>
<dbReference type="EMBL" id="CAUYUJ010004888">
    <property type="protein sequence ID" value="CAK0811376.1"/>
    <property type="molecule type" value="Genomic_DNA"/>
</dbReference>
<organism evidence="2 3">
    <name type="scientific">Prorocentrum cordatum</name>
    <dbReference type="NCBI Taxonomy" id="2364126"/>
    <lineage>
        <taxon>Eukaryota</taxon>
        <taxon>Sar</taxon>
        <taxon>Alveolata</taxon>
        <taxon>Dinophyceae</taxon>
        <taxon>Prorocentrales</taxon>
        <taxon>Prorocentraceae</taxon>
        <taxon>Prorocentrum</taxon>
    </lineage>
</organism>
<name>A0ABN9QYA7_9DINO</name>
<protein>
    <submittedName>
        <fullName evidence="2">Uncharacterized protein</fullName>
    </submittedName>
</protein>
<evidence type="ECO:0000313" key="3">
    <source>
        <dbReference type="Proteomes" id="UP001189429"/>
    </source>
</evidence>
<proteinExistence type="predicted"/>
<feature type="region of interest" description="Disordered" evidence="1">
    <location>
        <begin position="1"/>
        <end position="40"/>
    </location>
</feature>
<accession>A0ABN9QYA7</accession>
<sequence length="189" mass="19626">PLAQPGRGGGRKARMARDAAASSENRAAAGRARRGAAGARASADRLVKRLAGQLVQAEARLAVAEETLSVLVGGSEAAQRVQALLPALQAKLDGRVPEWIDVLRGNVGLRADAVGVDVATATADAQELRRAQRGPRLEARQFRGPHDADLVGSASEDDAPAPAAVVRSTLRAEAGEFVFAVVEKMALRA</sequence>
<feature type="non-terminal residue" evidence="2">
    <location>
        <position position="1"/>
    </location>
</feature>